<dbReference type="STRING" id="1234409.C683_0116"/>
<dbReference type="InterPro" id="IPR029052">
    <property type="entry name" value="Metallo-depent_PP-like"/>
</dbReference>
<dbReference type="CDD" id="cd00840">
    <property type="entry name" value="MPP_Mre11_N"/>
    <property type="match status" value="1"/>
</dbReference>
<dbReference type="InterPro" id="IPR004843">
    <property type="entry name" value="Calcineurin-like_PHP"/>
</dbReference>
<evidence type="ECO:0000256" key="2">
    <source>
        <dbReference type="SAM" id="Coils"/>
    </source>
</evidence>
<evidence type="ECO:0000256" key="1">
    <source>
        <dbReference type="ARBA" id="ARBA00022801"/>
    </source>
</evidence>
<keyword evidence="2" id="KW-0175">Coiled coil</keyword>
<feature type="coiled-coil region" evidence="2">
    <location>
        <begin position="366"/>
        <end position="393"/>
    </location>
</feature>
<keyword evidence="5" id="KW-1185">Reference proteome</keyword>
<evidence type="ECO:0000313" key="4">
    <source>
        <dbReference type="EMBL" id="EKU27857.1"/>
    </source>
</evidence>
<dbReference type="Pfam" id="PF00149">
    <property type="entry name" value="Metallophos"/>
    <property type="match status" value="1"/>
</dbReference>
<proteinExistence type="predicted"/>
<dbReference type="PANTHER" id="PTHR30337">
    <property type="entry name" value="COMPONENT OF ATP-DEPENDENT DSDNA EXONUCLEASE"/>
    <property type="match status" value="1"/>
</dbReference>
<name>K8ZCS7_9ENTE</name>
<reference evidence="4 5" key="1">
    <citation type="journal article" date="2013" name="Genome Announc.">
        <title>Draft Genome Sequence of Catellicoccus marimammalium, a Novel Species Commonly Found in Gull Feces.</title>
        <authorList>
            <person name="Weigand M.R."/>
            <person name="Ryu H."/>
            <person name="Bozcek L."/>
            <person name="Konstantinidis K.T."/>
            <person name="Santo Domingo J.W."/>
        </authorList>
    </citation>
    <scope>NUCLEOTIDE SEQUENCE [LARGE SCALE GENOMIC DNA]</scope>
    <source>
        <strain evidence="4 5">M35/04/3</strain>
    </source>
</reference>
<dbReference type="eggNOG" id="COG0420">
    <property type="taxonomic scope" value="Bacteria"/>
</dbReference>
<dbReference type="PANTHER" id="PTHR30337:SF7">
    <property type="entry name" value="PHOSPHOESTERASE"/>
    <property type="match status" value="1"/>
</dbReference>
<dbReference type="Proteomes" id="UP000016057">
    <property type="component" value="Unassembled WGS sequence"/>
</dbReference>
<dbReference type="InterPro" id="IPR041796">
    <property type="entry name" value="Mre11_N"/>
</dbReference>
<sequence>MKFMHIADLHLDRPFEGIQHISSFLQEKFQENSAQVLENILQTAIEEDIDFLLIVGDTFHQAHVSYEMQELWVHFLQQLIDEGIQPCVVFGNHDYYDPARYWLTWPEEVIYWDSEEVETKYIESATGELIAISAFSYCHAHIKEEKATQFPWRDEEVDYHLGLYHGQQGQNEYAPFQLETLKSRGYDYWALGHIHRYQLLSERIAYSGTIQGKLRKEWNLGRAIIGELNAGRCDIRPVLLSPLYYQKIEITITNQTIAELIQEMHQQCLYQGDTVVDVELIFTEESDEAVKEELESADFRHYLYQGLATGEHLFVISLRYRYPSSSFHFLDEKLKEEIAQHYQEEELFSAVGEIIFQDESLAPYTKMLMQNRHSIIEEALDSLEEDLKEIQDEN</sequence>
<protein>
    <submittedName>
        <fullName evidence="4">DNA repair exonuclease family protein YhaO</fullName>
    </submittedName>
</protein>
<organism evidence="4 5">
    <name type="scientific">Catellicoccus marimammalium M35/04/3</name>
    <dbReference type="NCBI Taxonomy" id="1234409"/>
    <lineage>
        <taxon>Bacteria</taxon>
        <taxon>Bacillati</taxon>
        <taxon>Bacillota</taxon>
        <taxon>Bacilli</taxon>
        <taxon>Lactobacillales</taxon>
        <taxon>Enterococcaceae</taxon>
        <taxon>Catellicoccus</taxon>
    </lineage>
</organism>
<keyword evidence="1" id="KW-0378">Hydrolase</keyword>
<accession>K8ZCS7</accession>
<dbReference type="SUPFAM" id="SSF56300">
    <property type="entry name" value="Metallo-dependent phosphatases"/>
    <property type="match status" value="1"/>
</dbReference>
<evidence type="ECO:0000259" key="3">
    <source>
        <dbReference type="Pfam" id="PF00149"/>
    </source>
</evidence>
<keyword evidence="4" id="KW-0269">Exonuclease</keyword>
<keyword evidence="4" id="KW-0540">Nuclease</keyword>
<dbReference type="GO" id="GO:0004527">
    <property type="term" value="F:exonuclease activity"/>
    <property type="evidence" value="ECO:0007669"/>
    <property type="project" value="UniProtKB-KW"/>
</dbReference>
<feature type="domain" description="Calcineurin-like phosphoesterase" evidence="3">
    <location>
        <begin position="1"/>
        <end position="197"/>
    </location>
</feature>
<dbReference type="EMBL" id="AMYT01000007">
    <property type="protein sequence ID" value="EKU27857.1"/>
    <property type="molecule type" value="Genomic_DNA"/>
</dbReference>
<dbReference type="AlphaFoldDB" id="K8ZCS7"/>
<dbReference type="OrthoDB" id="9773856at2"/>
<gene>
    <name evidence="4" type="ORF">C683_0116</name>
</gene>
<dbReference type="RefSeq" id="WP_009488282.1">
    <property type="nucleotide sequence ID" value="NZ_AMYT01000007.1"/>
</dbReference>
<dbReference type="InterPro" id="IPR050535">
    <property type="entry name" value="DNA_Repair-Maintenance_Comp"/>
</dbReference>
<comment type="caution">
    <text evidence="4">The sequence shown here is derived from an EMBL/GenBank/DDBJ whole genome shotgun (WGS) entry which is preliminary data.</text>
</comment>
<dbReference type="Gene3D" id="3.60.21.10">
    <property type="match status" value="1"/>
</dbReference>
<evidence type="ECO:0000313" key="5">
    <source>
        <dbReference type="Proteomes" id="UP000016057"/>
    </source>
</evidence>
<dbReference type="PATRIC" id="fig|1234409.3.peg.88"/>